<dbReference type="EC" id="6.3.5.7" evidence="8"/>
<comment type="caution">
    <text evidence="10">The sequence shown here is derived from an EMBL/GenBank/DDBJ whole genome shotgun (WGS) entry which is preliminary data.</text>
</comment>
<comment type="subunit">
    <text evidence="8">Heterotrimer of A, B and C subunits.</text>
</comment>
<dbReference type="PANTHER" id="PTHR11895">
    <property type="entry name" value="TRANSAMIDASE"/>
    <property type="match status" value="1"/>
</dbReference>
<evidence type="ECO:0000256" key="7">
    <source>
        <dbReference type="ARBA" id="ARBA00047407"/>
    </source>
</evidence>
<evidence type="ECO:0000313" key="10">
    <source>
        <dbReference type="EMBL" id="MDR7347842.1"/>
    </source>
</evidence>
<proteinExistence type="inferred from homology"/>
<sequence>MNHHEMIRLTALQMAEELRKKTFSSVELTRAHFERIYEIDGTAEAGIHAYLHLNEDEAYAVAAEVDAIRAAGGAEAEQLHPYAGVPIAIKDNIVTIGQPTTAASKMLEGWMSPYDATVIRTIRAAKLPILGKNNMDEFAMGSTTEYSAFGVTRNPWDLNRAPGGSGGGSAAAVAAFMAPWALGSDTGGSIREPAAFTGTVGTKPTYGSVSRYGLIAMASSFDQIGPHARTTADAAALHQLIAGHDPKDATSLRTSWDGLLDAAQNQDLRGMRIGVLDELQGPGFTDEIDRQFETVLDMLRDAGAIVSIVECPNIKYALPAYYLVVPSEASSNLARFDGLRYGNRVVPHEGATAAEVMAASREAGFGDEVKRRIILGTYALSAGYVDAYYSSAQRVRTLVQQDLNKAFEKVDVMIGPTTPTVAVPMGEQVSDPVSMYLDDVVTTPANLAGIPAISIPGGTADHGMPVGMHIQGPAKADEVVYRVAAGLERLIEEATGVPFYDRAPELTAAVTMEGERL</sequence>
<dbReference type="InterPro" id="IPR004412">
    <property type="entry name" value="GatA"/>
</dbReference>
<dbReference type="InterPro" id="IPR020556">
    <property type="entry name" value="Amidase_CS"/>
</dbReference>
<dbReference type="GO" id="GO:0050566">
    <property type="term" value="F:asparaginyl-tRNA synthase (glutamine-hydrolyzing) activity"/>
    <property type="evidence" value="ECO:0007669"/>
    <property type="project" value="UniProtKB-EC"/>
</dbReference>
<organism evidence="10 11">
    <name type="scientific">Enteractinococcus fodinae</name>
    <dbReference type="NCBI Taxonomy" id="684663"/>
    <lineage>
        <taxon>Bacteria</taxon>
        <taxon>Bacillati</taxon>
        <taxon>Actinomycetota</taxon>
        <taxon>Actinomycetes</taxon>
        <taxon>Micrococcales</taxon>
        <taxon>Micrococcaceae</taxon>
    </lineage>
</organism>
<evidence type="ECO:0000256" key="1">
    <source>
        <dbReference type="ARBA" id="ARBA00008069"/>
    </source>
</evidence>
<dbReference type="InterPro" id="IPR023631">
    <property type="entry name" value="Amidase_dom"/>
</dbReference>
<evidence type="ECO:0000256" key="2">
    <source>
        <dbReference type="ARBA" id="ARBA00022598"/>
    </source>
</evidence>
<comment type="function">
    <text evidence="6 8">Allows the formation of correctly charged Gln-tRNA(Gln) through the transamidation of misacylated Glu-tRNA(Gln) in organisms which lack glutaminyl-tRNA synthetase. The reaction takes place in the presence of glutamine and ATP through an activated gamma-phospho-Glu-tRNA(Gln).</text>
</comment>
<evidence type="ECO:0000256" key="6">
    <source>
        <dbReference type="ARBA" id="ARBA00025295"/>
    </source>
</evidence>
<accession>A0ABU2B2L9</accession>
<evidence type="ECO:0000256" key="8">
    <source>
        <dbReference type="HAMAP-Rule" id="MF_00120"/>
    </source>
</evidence>
<keyword evidence="2 8" id="KW-0436">Ligase</keyword>
<name>A0ABU2B2L9_9MICC</name>
<dbReference type="InterPro" id="IPR036928">
    <property type="entry name" value="AS_sf"/>
</dbReference>
<evidence type="ECO:0000256" key="4">
    <source>
        <dbReference type="ARBA" id="ARBA00022840"/>
    </source>
</evidence>
<feature type="active site" description="Acyl-ester intermediate" evidence="8">
    <location>
        <position position="189"/>
    </location>
</feature>
<dbReference type="EMBL" id="JAVDYJ010000001">
    <property type="protein sequence ID" value="MDR7347842.1"/>
    <property type="molecule type" value="Genomic_DNA"/>
</dbReference>
<feature type="active site" description="Charge relay system" evidence="8">
    <location>
        <position position="165"/>
    </location>
</feature>
<evidence type="ECO:0000313" key="11">
    <source>
        <dbReference type="Proteomes" id="UP001183794"/>
    </source>
</evidence>
<keyword evidence="3 8" id="KW-0547">Nucleotide-binding</keyword>
<dbReference type="RefSeq" id="WP_310174491.1">
    <property type="nucleotide sequence ID" value="NZ_BAABHE010000002.1"/>
</dbReference>
<dbReference type="GO" id="GO:0050567">
    <property type="term" value="F:glutaminyl-tRNA synthase (glutamine-hydrolyzing) activity"/>
    <property type="evidence" value="ECO:0007669"/>
    <property type="project" value="UniProtKB-EC"/>
</dbReference>
<dbReference type="Pfam" id="PF01425">
    <property type="entry name" value="Amidase"/>
    <property type="match status" value="1"/>
</dbReference>
<comment type="catalytic activity">
    <reaction evidence="7 8">
        <text>L-glutamyl-tRNA(Gln) + L-glutamine + ATP + H2O = L-glutaminyl-tRNA(Gln) + L-glutamate + ADP + phosphate + H(+)</text>
        <dbReference type="Rhea" id="RHEA:17521"/>
        <dbReference type="Rhea" id="RHEA-COMP:9681"/>
        <dbReference type="Rhea" id="RHEA-COMP:9684"/>
        <dbReference type="ChEBI" id="CHEBI:15377"/>
        <dbReference type="ChEBI" id="CHEBI:15378"/>
        <dbReference type="ChEBI" id="CHEBI:29985"/>
        <dbReference type="ChEBI" id="CHEBI:30616"/>
        <dbReference type="ChEBI" id="CHEBI:43474"/>
        <dbReference type="ChEBI" id="CHEBI:58359"/>
        <dbReference type="ChEBI" id="CHEBI:78520"/>
        <dbReference type="ChEBI" id="CHEBI:78521"/>
        <dbReference type="ChEBI" id="CHEBI:456216"/>
        <dbReference type="EC" id="6.3.5.7"/>
    </reaction>
</comment>
<dbReference type="HAMAP" id="MF_00120">
    <property type="entry name" value="GatA"/>
    <property type="match status" value="1"/>
</dbReference>
<protein>
    <recommendedName>
        <fullName evidence="8">Glutamyl-tRNA(Gln) amidotransferase subunit A</fullName>
        <shortName evidence="8">Glu-ADT subunit A</shortName>
        <ecNumber evidence="8">6.3.5.7</ecNumber>
    </recommendedName>
</protein>
<evidence type="ECO:0000256" key="5">
    <source>
        <dbReference type="ARBA" id="ARBA00022917"/>
    </source>
</evidence>
<reference evidence="10 11" key="1">
    <citation type="submission" date="2023-07" db="EMBL/GenBank/DDBJ databases">
        <title>Sequencing the genomes of 1000 actinobacteria strains.</title>
        <authorList>
            <person name="Klenk H.-P."/>
        </authorList>
    </citation>
    <scope>NUCLEOTIDE SEQUENCE [LARGE SCALE GENOMIC DNA]</scope>
    <source>
        <strain evidence="10 11">DSM 22966</strain>
    </source>
</reference>
<feature type="domain" description="Amidase" evidence="9">
    <location>
        <begin position="27"/>
        <end position="479"/>
    </location>
</feature>
<gene>
    <name evidence="8" type="primary">gatA</name>
    <name evidence="10" type="ORF">J2S62_002099</name>
</gene>
<keyword evidence="5 8" id="KW-0648">Protein biosynthesis</keyword>
<dbReference type="SUPFAM" id="SSF75304">
    <property type="entry name" value="Amidase signature (AS) enzymes"/>
    <property type="match status" value="1"/>
</dbReference>
<keyword evidence="11" id="KW-1185">Reference proteome</keyword>
<comment type="similarity">
    <text evidence="1 8">Belongs to the amidase family. GatA subfamily.</text>
</comment>
<dbReference type="PROSITE" id="PS00571">
    <property type="entry name" value="AMIDASES"/>
    <property type="match status" value="1"/>
</dbReference>
<keyword evidence="4 8" id="KW-0067">ATP-binding</keyword>
<dbReference type="Proteomes" id="UP001183794">
    <property type="component" value="Unassembled WGS sequence"/>
</dbReference>
<feature type="active site" description="Charge relay system" evidence="8">
    <location>
        <position position="90"/>
    </location>
</feature>
<evidence type="ECO:0000259" key="9">
    <source>
        <dbReference type="Pfam" id="PF01425"/>
    </source>
</evidence>
<dbReference type="InterPro" id="IPR000120">
    <property type="entry name" value="Amidase"/>
</dbReference>
<dbReference type="Gene3D" id="3.90.1300.10">
    <property type="entry name" value="Amidase signature (AS) domain"/>
    <property type="match status" value="1"/>
</dbReference>
<dbReference type="PANTHER" id="PTHR11895:SF151">
    <property type="entry name" value="GLUTAMYL-TRNA(GLN) AMIDOTRANSFERASE SUBUNIT A"/>
    <property type="match status" value="1"/>
</dbReference>
<evidence type="ECO:0000256" key="3">
    <source>
        <dbReference type="ARBA" id="ARBA00022741"/>
    </source>
</evidence>
<dbReference type="NCBIfam" id="TIGR00132">
    <property type="entry name" value="gatA"/>
    <property type="match status" value="1"/>
</dbReference>